<reference evidence="2" key="1">
    <citation type="journal article" date="2015" name="Nat. Genet.">
        <title>The genome and transcriptome of the zoonotic hookworm Ancylostoma ceylanicum identify infection-specific gene families.</title>
        <authorList>
            <person name="Schwarz E.M."/>
            <person name="Hu Y."/>
            <person name="Antoshechkin I."/>
            <person name="Miller M.M."/>
            <person name="Sternberg P.W."/>
            <person name="Aroian R.V."/>
        </authorList>
    </citation>
    <scope>NUCLEOTIDE SEQUENCE</scope>
    <source>
        <strain evidence="2">HY135</strain>
    </source>
</reference>
<evidence type="ECO:0000313" key="1">
    <source>
        <dbReference type="EMBL" id="EYB97298.1"/>
    </source>
</evidence>
<name>A0A016T2T0_9BILA</name>
<protein>
    <submittedName>
        <fullName evidence="1">Uncharacterized protein</fullName>
    </submittedName>
</protein>
<sequence>MIYYPYSIDFSLLDRITAAHATEWFFSTPLQLRSLLQMLSYGKMRWNFFFEIIQRDGKDLPGKVDISHHITPPTLQHQVRFYPCPQPVVSCTLALSRNQTVPTAIGNRVTPFLPARLLMAVMKASATPQIKWVK</sequence>
<comment type="caution">
    <text evidence="1">The sequence shown here is derived from an EMBL/GenBank/DDBJ whole genome shotgun (WGS) entry which is preliminary data.</text>
</comment>
<evidence type="ECO:0000313" key="2">
    <source>
        <dbReference type="Proteomes" id="UP000024635"/>
    </source>
</evidence>
<gene>
    <name evidence="1" type="primary">Acey_s0142.g2345</name>
    <name evidence="1" type="ORF">Y032_0142g2345</name>
</gene>
<dbReference type="Proteomes" id="UP000024635">
    <property type="component" value="Unassembled WGS sequence"/>
</dbReference>
<proteinExistence type="predicted"/>
<keyword evidence="2" id="KW-1185">Reference proteome</keyword>
<dbReference type="AlphaFoldDB" id="A0A016T2T0"/>
<accession>A0A016T2T0</accession>
<organism evidence="1 2">
    <name type="scientific">Ancylostoma ceylanicum</name>
    <dbReference type="NCBI Taxonomy" id="53326"/>
    <lineage>
        <taxon>Eukaryota</taxon>
        <taxon>Metazoa</taxon>
        <taxon>Ecdysozoa</taxon>
        <taxon>Nematoda</taxon>
        <taxon>Chromadorea</taxon>
        <taxon>Rhabditida</taxon>
        <taxon>Rhabditina</taxon>
        <taxon>Rhabditomorpha</taxon>
        <taxon>Strongyloidea</taxon>
        <taxon>Ancylostomatidae</taxon>
        <taxon>Ancylostomatinae</taxon>
        <taxon>Ancylostoma</taxon>
    </lineage>
</organism>
<dbReference type="EMBL" id="JARK01001478">
    <property type="protein sequence ID" value="EYB97298.1"/>
    <property type="molecule type" value="Genomic_DNA"/>
</dbReference>